<proteinExistence type="predicted"/>
<gene>
    <name evidence="1" type="ORF">SAMN02745121_01995</name>
</gene>
<dbReference type="AlphaFoldDB" id="A0A1I1VUW6"/>
<reference evidence="2" key="1">
    <citation type="submission" date="2016-10" db="EMBL/GenBank/DDBJ databases">
        <authorList>
            <person name="Varghese N."/>
            <person name="Submissions S."/>
        </authorList>
    </citation>
    <scope>NUCLEOTIDE SEQUENCE [LARGE SCALE GENOMIC DNA]</scope>
    <source>
        <strain evidence="2">ATCC 25963</strain>
    </source>
</reference>
<dbReference type="RefSeq" id="WP_096330783.1">
    <property type="nucleotide sequence ID" value="NZ_FOMX01000005.1"/>
</dbReference>
<protein>
    <submittedName>
        <fullName evidence="1">Putative addiction module component</fullName>
    </submittedName>
</protein>
<sequence>MDPARVFDDLMALPPEIRRHVAERALATVDDPVSPEVEEAQYREVLRRLRAIEAGKEELVEWEVVQAELNPKIARHGT</sequence>
<dbReference type="InterPro" id="IPR013406">
    <property type="entry name" value="CHP02574_addiction_mod"/>
</dbReference>
<dbReference type="Proteomes" id="UP000199400">
    <property type="component" value="Unassembled WGS sequence"/>
</dbReference>
<organism evidence="1 2">
    <name type="scientific">Nannocystis exedens</name>
    <dbReference type="NCBI Taxonomy" id="54"/>
    <lineage>
        <taxon>Bacteria</taxon>
        <taxon>Pseudomonadati</taxon>
        <taxon>Myxococcota</taxon>
        <taxon>Polyangia</taxon>
        <taxon>Nannocystales</taxon>
        <taxon>Nannocystaceae</taxon>
        <taxon>Nannocystis</taxon>
    </lineage>
</organism>
<keyword evidence="2" id="KW-1185">Reference proteome</keyword>
<name>A0A1I1VUW6_9BACT</name>
<evidence type="ECO:0000313" key="1">
    <source>
        <dbReference type="EMBL" id="SFD86876.1"/>
    </source>
</evidence>
<evidence type="ECO:0000313" key="2">
    <source>
        <dbReference type="Proteomes" id="UP000199400"/>
    </source>
</evidence>
<dbReference type="Pfam" id="PF09720">
    <property type="entry name" value="Unstab_antitox"/>
    <property type="match status" value="1"/>
</dbReference>
<dbReference type="STRING" id="54.SAMN02745121_01995"/>
<accession>A0A1I1VUW6</accession>
<dbReference type="EMBL" id="FOMX01000005">
    <property type="protein sequence ID" value="SFD86876.1"/>
    <property type="molecule type" value="Genomic_DNA"/>
</dbReference>